<keyword evidence="1" id="KW-0175">Coiled coil</keyword>
<sequence>MEHPDRPPAPTVIDVGVERERIAALEKIRQRLEAELDKAESGCGYAAMARQLRDTVNAIADARNRIYETLLGDEPERPAPERPDPE</sequence>
<dbReference type="Proteomes" id="UP000540412">
    <property type="component" value="Unassembled WGS sequence"/>
</dbReference>
<proteinExistence type="predicted"/>
<protein>
    <submittedName>
        <fullName evidence="2">Uncharacterized protein</fullName>
    </submittedName>
</protein>
<keyword evidence="3" id="KW-1185">Reference proteome</keyword>
<comment type="caution">
    <text evidence="2">The sequence shown here is derived from an EMBL/GenBank/DDBJ whole genome shotgun (WGS) entry which is preliminary data.</text>
</comment>
<dbReference type="RefSeq" id="WP_040753006.1">
    <property type="nucleotide sequence ID" value="NZ_JACHIT010000001.1"/>
</dbReference>
<reference evidence="2 3" key="1">
    <citation type="submission" date="2020-08" db="EMBL/GenBank/DDBJ databases">
        <title>Sequencing the genomes of 1000 actinobacteria strains.</title>
        <authorList>
            <person name="Klenk H.-P."/>
        </authorList>
    </citation>
    <scope>NUCLEOTIDE SEQUENCE [LARGE SCALE GENOMIC DNA]</scope>
    <source>
        <strain evidence="2 3">DSM 43582</strain>
    </source>
</reference>
<evidence type="ECO:0000313" key="3">
    <source>
        <dbReference type="Proteomes" id="UP000540412"/>
    </source>
</evidence>
<dbReference type="AlphaFoldDB" id="A0A7W9P9F9"/>
<dbReference type="EMBL" id="JACHIT010000001">
    <property type="protein sequence ID" value="MBB5911962.1"/>
    <property type="molecule type" value="Genomic_DNA"/>
</dbReference>
<feature type="coiled-coil region" evidence="1">
    <location>
        <begin position="15"/>
        <end position="42"/>
    </location>
</feature>
<name>A0A7W9P9F9_9NOCA</name>
<organism evidence="2 3">
    <name type="scientific">Nocardia transvalensis</name>
    <dbReference type="NCBI Taxonomy" id="37333"/>
    <lineage>
        <taxon>Bacteria</taxon>
        <taxon>Bacillati</taxon>
        <taxon>Actinomycetota</taxon>
        <taxon>Actinomycetes</taxon>
        <taxon>Mycobacteriales</taxon>
        <taxon>Nocardiaceae</taxon>
        <taxon>Nocardia</taxon>
    </lineage>
</organism>
<evidence type="ECO:0000256" key="1">
    <source>
        <dbReference type="SAM" id="Coils"/>
    </source>
</evidence>
<evidence type="ECO:0000313" key="2">
    <source>
        <dbReference type="EMBL" id="MBB5911962.1"/>
    </source>
</evidence>
<gene>
    <name evidence="2" type="ORF">BJY24_000829</name>
</gene>
<accession>A0A7W9P9F9</accession>